<dbReference type="Pfam" id="PF13192">
    <property type="entry name" value="Thioredoxin_3"/>
    <property type="match status" value="1"/>
</dbReference>
<dbReference type="InterPro" id="IPR036249">
    <property type="entry name" value="Thioredoxin-like_sf"/>
</dbReference>
<proteinExistence type="predicted"/>
<keyword evidence="2" id="KW-1015">Disulfide bond</keyword>
<keyword evidence="2" id="KW-0676">Redox-active center</keyword>
<sequence>MKVVKVLGPGCAKCKAMYNNVNEAVKQLGIEVELIKIENIDEMMKYNILTTPVLMIDEVAKVKGRVPDVSEIKVFLNE</sequence>
<dbReference type="OrthoDB" id="9800630at2"/>
<dbReference type="AlphaFoldDB" id="A0A4Q9BGJ6"/>
<comment type="caution">
    <text evidence="4">The sequence shown here is derived from an EMBL/GenBank/DDBJ whole genome shotgun (WGS) entry which is preliminary data.</text>
</comment>
<feature type="domain" description="Thioredoxin-like fold" evidence="3">
    <location>
        <begin position="4"/>
        <end position="76"/>
    </location>
</feature>
<dbReference type="InterPro" id="IPR012336">
    <property type="entry name" value="Thioredoxin-like_fold"/>
</dbReference>
<keyword evidence="5" id="KW-1185">Reference proteome</keyword>
<protein>
    <submittedName>
        <fullName evidence="4">Thioredoxin family protein</fullName>
    </submittedName>
</protein>
<dbReference type="PANTHER" id="PTHR36450:SF1">
    <property type="entry name" value="THIOREDOXIN"/>
    <property type="match status" value="1"/>
</dbReference>
<dbReference type="PIRSF" id="PIRSF037031">
    <property type="entry name" value="Redox_disulphide_2"/>
    <property type="match status" value="1"/>
</dbReference>
<evidence type="ECO:0000256" key="1">
    <source>
        <dbReference type="PIRSR" id="PIRSR037031-50"/>
    </source>
</evidence>
<feature type="active site" description="Nucleophile" evidence="1">
    <location>
        <position position="14"/>
    </location>
</feature>
<dbReference type="Proteomes" id="UP000293583">
    <property type="component" value="Unassembled WGS sequence"/>
</dbReference>
<reference evidence="4 5" key="1">
    <citation type="submission" date="2019-02" db="EMBL/GenBank/DDBJ databases">
        <title>Genome of a new Bacteroidetes strain.</title>
        <authorList>
            <person name="Pitt A."/>
        </authorList>
    </citation>
    <scope>NUCLEOTIDE SEQUENCE [LARGE SCALE GENOMIC DNA]</scope>
    <source>
        <strain evidence="4 5">103A-SOEBACH</strain>
    </source>
</reference>
<organism evidence="4 5">
    <name type="scientific">Aquirufa antheringensis</name>
    <dbReference type="NCBI Taxonomy" id="2516559"/>
    <lineage>
        <taxon>Bacteria</taxon>
        <taxon>Pseudomonadati</taxon>
        <taxon>Bacteroidota</taxon>
        <taxon>Cytophagia</taxon>
        <taxon>Cytophagales</taxon>
        <taxon>Flectobacillaceae</taxon>
        <taxon>Aquirufa</taxon>
    </lineage>
</organism>
<accession>A0A4Q9BGJ6</accession>
<dbReference type="SUPFAM" id="SSF52833">
    <property type="entry name" value="Thioredoxin-like"/>
    <property type="match status" value="1"/>
</dbReference>
<name>A0A4Q9BGJ6_9BACT</name>
<gene>
    <name evidence="4" type="ORF">EWU20_01330</name>
</gene>
<feature type="active site" description="Nucleophile" evidence="1">
    <location>
        <position position="11"/>
    </location>
</feature>
<feature type="disulfide bond" description="Redox-active" evidence="2">
    <location>
        <begin position="11"/>
        <end position="14"/>
    </location>
</feature>
<dbReference type="RefSeq" id="WP_130922424.1">
    <property type="nucleotide sequence ID" value="NZ_JAANOM010000002.1"/>
</dbReference>
<dbReference type="Gene3D" id="3.40.30.10">
    <property type="entry name" value="Glutaredoxin"/>
    <property type="match status" value="1"/>
</dbReference>
<dbReference type="PANTHER" id="PTHR36450">
    <property type="entry name" value="THIOREDOXIN"/>
    <property type="match status" value="1"/>
</dbReference>
<evidence type="ECO:0000259" key="3">
    <source>
        <dbReference type="Pfam" id="PF13192"/>
    </source>
</evidence>
<evidence type="ECO:0000256" key="2">
    <source>
        <dbReference type="PIRSR" id="PIRSR037031-51"/>
    </source>
</evidence>
<evidence type="ECO:0000313" key="5">
    <source>
        <dbReference type="Proteomes" id="UP000293583"/>
    </source>
</evidence>
<dbReference type="NCBIfam" id="TIGR00412">
    <property type="entry name" value="redox_disulf_2"/>
    <property type="match status" value="1"/>
</dbReference>
<dbReference type="InterPro" id="IPR005243">
    <property type="entry name" value="THIRX-like_proc"/>
</dbReference>
<evidence type="ECO:0000313" key="4">
    <source>
        <dbReference type="EMBL" id="TBH75244.1"/>
    </source>
</evidence>
<dbReference type="EMBL" id="SEWY01000001">
    <property type="protein sequence ID" value="TBH75244.1"/>
    <property type="molecule type" value="Genomic_DNA"/>
</dbReference>